<gene>
    <name evidence="1" type="ORF">ACFOUT_07620</name>
</gene>
<dbReference type="Proteomes" id="UP001595814">
    <property type="component" value="Unassembled WGS sequence"/>
</dbReference>
<reference evidence="2" key="1">
    <citation type="journal article" date="2019" name="Int. J. Syst. Evol. Microbiol.">
        <title>The Global Catalogue of Microorganisms (GCM) 10K type strain sequencing project: providing services to taxonomists for standard genome sequencing and annotation.</title>
        <authorList>
            <consortium name="The Broad Institute Genomics Platform"/>
            <consortium name="The Broad Institute Genome Sequencing Center for Infectious Disease"/>
            <person name="Wu L."/>
            <person name="Ma J."/>
        </authorList>
    </citation>
    <scope>NUCLEOTIDE SEQUENCE [LARGE SCALE GENOMIC DNA]</scope>
    <source>
        <strain evidence="2">CECT 7477</strain>
    </source>
</reference>
<dbReference type="RefSeq" id="WP_192460613.1">
    <property type="nucleotide sequence ID" value="NZ_JACYFJ010000001.1"/>
</dbReference>
<evidence type="ECO:0000313" key="1">
    <source>
        <dbReference type="EMBL" id="MFC4095739.1"/>
    </source>
</evidence>
<evidence type="ECO:0008006" key="3">
    <source>
        <dbReference type="Google" id="ProtNLM"/>
    </source>
</evidence>
<keyword evidence="2" id="KW-1185">Reference proteome</keyword>
<sequence>MFGSLDASNFSGSIPFYDNEFEKILSKISICYQLMKTDKIVLENDENKIRDILLLNYLKNDEIREKVDLLEWHFEREVQEDHSIGRTDIKVISPNTFKKQEAYYILECKRLDNTNTTGNSGLNAKYIENGIDRFITKFYSSYYRVNGMIGFVVEDIEIDKNVKKINTLLTSSFSTIITKQEITKDSFIEDFDYHYTSIHTDRDNAELKIHHLMFDFCENCI</sequence>
<protein>
    <recommendedName>
        <fullName evidence="3">Restriction endonuclease</fullName>
    </recommendedName>
</protein>
<dbReference type="EMBL" id="JBHSAW010000004">
    <property type="protein sequence ID" value="MFC4095739.1"/>
    <property type="molecule type" value="Genomic_DNA"/>
</dbReference>
<name>A0ABV8JMF8_9FLAO</name>
<proteinExistence type="predicted"/>
<evidence type="ECO:0000313" key="2">
    <source>
        <dbReference type="Proteomes" id="UP001595814"/>
    </source>
</evidence>
<accession>A0ABV8JMF8</accession>
<comment type="caution">
    <text evidence="1">The sequence shown here is derived from an EMBL/GenBank/DDBJ whole genome shotgun (WGS) entry which is preliminary data.</text>
</comment>
<organism evidence="1 2">
    <name type="scientific">Euzebyella saccharophila</name>
    <dbReference type="NCBI Taxonomy" id="679664"/>
    <lineage>
        <taxon>Bacteria</taxon>
        <taxon>Pseudomonadati</taxon>
        <taxon>Bacteroidota</taxon>
        <taxon>Flavobacteriia</taxon>
        <taxon>Flavobacteriales</taxon>
        <taxon>Flavobacteriaceae</taxon>
        <taxon>Euzebyella</taxon>
    </lineage>
</organism>